<evidence type="ECO:0000313" key="2">
    <source>
        <dbReference type="Proteomes" id="UP000664132"/>
    </source>
</evidence>
<comment type="caution">
    <text evidence="1">The sequence shown here is derived from an EMBL/GenBank/DDBJ whole genome shotgun (WGS) entry which is preliminary data.</text>
</comment>
<dbReference type="InterPro" id="IPR024645">
    <property type="entry name" value="Mitochondr_Som1"/>
</dbReference>
<dbReference type="EMBL" id="JAFJYH010000095">
    <property type="protein sequence ID" value="KAG4419903.1"/>
    <property type="molecule type" value="Genomic_DNA"/>
</dbReference>
<dbReference type="GO" id="GO:0042720">
    <property type="term" value="C:mitochondrial inner membrane peptidase complex"/>
    <property type="evidence" value="ECO:0007669"/>
    <property type="project" value="InterPro"/>
</dbReference>
<proteinExistence type="predicted"/>
<accession>A0A8H7TJF9</accession>
<sequence length="92" mass="10828">MAPFVEVFPASELPLRSQINTRGKARKDFQGDLKACELLEMWQYDCEVEKPVTRESVTRCWPVERLFRRCKDRRGTFMIETTAWEGKKAKSI</sequence>
<evidence type="ECO:0000313" key="1">
    <source>
        <dbReference type="EMBL" id="KAG4419903.1"/>
    </source>
</evidence>
<dbReference type="Pfam" id="PF11093">
    <property type="entry name" value="Mitochondr_Som1"/>
    <property type="match status" value="1"/>
</dbReference>
<protein>
    <submittedName>
        <fullName evidence="1">Uncharacterized protein</fullName>
    </submittedName>
</protein>
<dbReference type="OrthoDB" id="3983163at2759"/>
<name>A0A8H7TJF9_9HELO</name>
<keyword evidence="2" id="KW-1185">Reference proteome</keyword>
<dbReference type="Proteomes" id="UP000664132">
    <property type="component" value="Unassembled WGS sequence"/>
</dbReference>
<dbReference type="AlphaFoldDB" id="A0A8H7TJF9"/>
<reference evidence="1" key="1">
    <citation type="submission" date="2021-02" db="EMBL/GenBank/DDBJ databases">
        <title>Genome sequence Cadophora malorum strain M34.</title>
        <authorList>
            <person name="Stefanovic E."/>
            <person name="Vu D."/>
            <person name="Scully C."/>
            <person name="Dijksterhuis J."/>
            <person name="Roader J."/>
            <person name="Houbraken J."/>
        </authorList>
    </citation>
    <scope>NUCLEOTIDE SEQUENCE</scope>
    <source>
        <strain evidence="1">M34</strain>
    </source>
</reference>
<organism evidence="1 2">
    <name type="scientific">Cadophora malorum</name>
    <dbReference type="NCBI Taxonomy" id="108018"/>
    <lineage>
        <taxon>Eukaryota</taxon>
        <taxon>Fungi</taxon>
        <taxon>Dikarya</taxon>
        <taxon>Ascomycota</taxon>
        <taxon>Pezizomycotina</taxon>
        <taxon>Leotiomycetes</taxon>
        <taxon>Helotiales</taxon>
        <taxon>Ploettnerulaceae</taxon>
        <taxon>Cadophora</taxon>
    </lineage>
</organism>
<gene>
    <name evidence="1" type="ORF">IFR04_006940</name>
</gene>